<sequence length="308" mass="33481">MACWWRGTPATTSSCLPLPACMGAWWLTPTRSSGPGATPMRRAPSFRCWCRGRVRCVPGGVPGYRSRGPRGRTLSARGVTWYPRGAWCTLGRGPGSQFPRPPVHALHRPPAVLHPHPSAPGTPSCQASEDGPGGIFQALEHFEFVEHAEPRPAGVAVRRAVVGMTTAAAELFCGIAPQPLTDTVARLGEFLSDGFFYKHEGVECGKQEYLDYLGGPGYGGMAQVAAGRGEWREWLGAIVVREGVANTWKVEAVERVQPFKAGDHTGDVRRTYRVCMELQEAEPGRWLVSRQVYETLKPGEAYNSVPAA</sequence>
<reference evidence="2" key="1">
    <citation type="submission" date="2015-08" db="EMBL/GenBank/DDBJ databases">
        <authorList>
            <person name="Babu N.S."/>
            <person name="Beckwith C.J."/>
            <person name="Beseler K.G."/>
            <person name="Brison A."/>
            <person name="Carone J.V."/>
            <person name="Caskin T.P."/>
            <person name="Diamond M."/>
            <person name="Durham M.E."/>
            <person name="Foxe J.M."/>
            <person name="Go M."/>
            <person name="Henderson B.A."/>
            <person name="Jones I.B."/>
            <person name="McGettigan J.A."/>
            <person name="Micheletti S.J."/>
            <person name="Nasrallah M.E."/>
            <person name="Ortiz D."/>
            <person name="Piller C.R."/>
            <person name="Privatt S.R."/>
            <person name="Schneider S.L."/>
            <person name="Sharp S."/>
            <person name="Smith T.C."/>
            <person name="Stanton J.D."/>
            <person name="Ullery H.E."/>
            <person name="Wilson R.J."/>
            <person name="Serrano M.G."/>
            <person name="Buck G."/>
            <person name="Lee V."/>
            <person name="Wang Y."/>
            <person name="Carvalho R."/>
            <person name="Voegtly L."/>
            <person name="Shi R."/>
            <person name="Duckworth R."/>
            <person name="Johnson A."/>
            <person name="Loviza R."/>
            <person name="Walstead R."/>
            <person name="Shah Z."/>
            <person name="Kiflezghi M."/>
            <person name="Wade K."/>
            <person name="Ball S.L."/>
            <person name="Bradley K.W."/>
            <person name="Asai D.J."/>
            <person name="Bowman C.A."/>
            <person name="Russell D.A."/>
            <person name="Pope W.H."/>
            <person name="Jacobs-Sera D."/>
            <person name="Hendrix R.W."/>
            <person name="Hatfull G.F."/>
        </authorList>
    </citation>
    <scope>NUCLEOTIDE SEQUENCE</scope>
</reference>
<dbReference type="AlphaFoldDB" id="A0A1D1ZP72"/>
<evidence type="ECO:0000313" key="2">
    <source>
        <dbReference type="EMBL" id="JAT68776.1"/>
    </source>
</evidence>
<feature type="region of interest" description="Disordered" evidence="1">
    <location>
        <begin position="111"/>
        <end position="130"/>
    </location>
</feature>
<name>A0A1D1ZP72_AUXPR</name>
<proteinExistence type="predicted"/>
<organism evidence="2">
    <name type="scientific">Auxenochlorella protothecoides</name>
    <name type="common">Green microalga</name>
    <name type="synonym">Chlorella protothecoides</name>
    <dbReference type="NCBI Taxonomy" id="3075"/>
    <lineage>
        <taxon>Eukaryota</taxon>
        <taxon>Viridiplantae</taxon>
        <taxon>Chlorophyta</taxon>
        <taxon>core chlorophytes</taxon>
        <taxon>Trebouxiophyceae</taxon>
        <taxon>Chlorellales</taxon>
        <taxon>Chlorellaceae</taxon>
        <taxon>Auxenochlorella</taxon>
    </lineage>
</organism>
<dbReference type="EMBL" id="GDKF01009846">
    <property type="protein sequence ID" value="JAT68776.1"/>
    <property type="molecule type" value="Transcribed_RNA"/>
</dbReference>
<accession>A0A1D1ZP72</accession>
<gene>
    <name evidence="2" type="ORF">g.14034</name>
</gene>
<protein>
    <submittedName>
        <fullName evidence="2">Uncharacterized protein</fullName>
    </submittedName>
</protein>
<evidence type="ECO:0000256" key="1">
    <source>
        <dbReference type="SAM" id="MobiDB-lite"/>
    </source>
</evidence>